<feature type="transmembrane region" description="Helical" evidence="1">
    <location>
        <begin position="45"/>
        <end position="66"/>
    </location>
</feature>
<dbReference type="Pfam" id="PF00892">
    <property type="entry name" value="EamA"/>
    <property type="match status" value="2"/>
</dbReference>
<name>A0A916XW73_9HYPH</name>
<sequence length="322" mass="34021">MPLPVRPPLSANVRAGLCMLAAMAAFVVNDGLVKLASEDMGVGQILAVRGLMATAILAAFAFWLGAFRPLRTVLQPMLLLRTLADILATLTYVSALRALPLANTTAIFQALPLAVTLGAALFFGERVGWRRWTAIAVGFLGVVIIVRPGLEGFTTASIYVLLSVVCAATRDLATRRLPAGIPSLFISMTTALAVSLTGWAMLPFEGWQPMAAPQVLTLGCAAVLITIGYVFIVEAMRAGDISFVAPFRYSVLVFALLIGVLVFGERPDGFVLLGSLIIVGSGIYTLYRERVRGGSLPATTSLPGRAGAMAVVKKIGDKVEAE</sequence>
<feature type="transmembrane region" description="Helical" evidence="1">
    <location>
        <begin position="269"/>
        <end position="287"/>
    </location>
</feature>
<dbReference type="RefSeq" id="WP_188850396.1">
    <property type="nucleotide sequence ID" value="NZ_BMJJ01000004.1"/>
</dbReference>
<gene>
    <name evidence="3" type="ORF">GCM10011335_19260</name>
</gene>
<dbReference type="InterPro" id="IPR000620">
    <property type="entry name" value="EamA_dom"/>
</dbReference>
<evidence type="ECO:0000259" key="2">
    <source>
        <dbReference type="Pfam" id="PF00892"/>
    </source>
</evidence>
<evidence type="ECO:0000313" key="4">
    <source>
        <dbReference type="Proteomes" id="UP000613160"/>
    </source>
</evidence>
<reference evidence="3" key="1">
    <citation type="journal article" date="2014" name="Int. J. Syst. Evol. Microbiol.">
        <title>Complete genome sequence of Corynebacterium casei LMG S-19264T (=DSM 44701T), isolated from a smear-ripened cheese.</title>
        <authorList>
            <consortium name="US DOE Joint Genome Institute (JGI-PGF)"/>
            <person name="Walter F."/>
            <person name="Albersmeier A."/>
            <person name="Kalinowski J."/>
            <person name="Ruckert C."/>
        </authorList>
    </citation>
    <scope>NUCLEOTIDE SEQUENCE</scope>
    <source>
        <strain evidence="3">CGMCC 1.15493</strain>
    </source>
</reference>
<dbReference type="SUPFAM" id="SSF103481">
    <property type="entry name" value="Multidrug resistance efflux transporter EmrE"/>
    <property type="match status" value="2"/>
</dbReference>
<accession>A0A916XW73</accession>
<feature type="transmembrane region" description="Helical" evidence="1">
    <location>
        <begin position="214"/>
        <end position="233"/>
    </location>
</feature>
<dbReference type="InterPro" id="IPR037185">
    <property type="entry name" value="EmrE-like"/>
</dbReference>
<dbReference type="PANTHER" id="PTHR22911:SF135">
    <property type="entry name" value="BLR4310 PROTEIN"/>
    <property type="match status" value="1"/>
</dbReference>
<organism evidence="3 4">
    <name type="scientific">Aureimonas glaciei</name>
    <dbReference type="NCBI Taxonomy" id="1776957"/>
    <lineage>
        <taxon>Bacteria</taxon>
        <taxon>Pseudomonadati</taxon>
        <taxon>Pseudomonadota</taxon>
        <taxon>Alphaproteobacteria</taxon>
        <taxon>Hyphomicrobiales</taxon>
        <taxon>Aurantimonadaceae</taxon>
        <taxon>Aureimonas</taxon>
    </lineage>
</organism>
<keyword evidence="1" id="KW-0812">Transmembrane</keyword>
<keyword evidence="4" id="KW-1185">Reference proteome</keyword>
<protein>
    <submittedName>
        <fullName evidence="3">Membrane protein</fullName>
    </submittedName>
</protein>
<keyword evidence="1" id="KW-1133">Transmembrane helix</keyword>
<feature type="transmembrane region" description="Helical" evidence="1">
    <location>
        <begin position="180"/>
        <end position="202"/>
    </location>
</feature>
<feature type="transmembrane region" description="Helical" evidence="1">
    <location>
        <begin position="12"/>
        <end position="33"/>
    </location>
</feature>
<evidence type="ECO:0000256" key="1">
    <source>
        <dbReference type="SAM" id="Phobius"/>
    </source>
</evidence>
<feature type="transmembrane region" description="Helical" evidence="1">
    <location>
        <begin position="78"/>
        <end position="100"/>
    </location>
</feature>
<evidence type="ECO:0000313" key="3">
    <source>
        <dbReference type="EMBL" id="GGD16620.1"/>
    </source>
</evidence>
<dbReference type="PANTHER" id="PTHR22911">
    <property type="entry name" value="ACYL-MALONYL CONDENSING ENZYME-RELATED"/>
    <property type="match status" value="1"/>
</dbReference>
<feature type="transmembrane region" description="Helical" evidence="1">
    <location>
        <begin position="245"/>
        <end position="263"/>
    </location>
</feature>
<reference evidence="3" key="2">
    <citation type="submission" date="2020-09" db="EMBL/GenBank/DDBJ databases">
        <authorList>
            <person name="Sun Q."/>
            <person name="Zhou Y."/>
        </authorList>
    </citation>
    <scope>NUCLEOTIDE SEQUENCE</scope>
    <source>
        <strain evidence="3">CGMCC 1.15493</strain>
    </source>
</reference>
<dbReference type="Gene3D" id="1.10.3730.20">
    <property type="match status" value="1"/>
</dbReference>
<dbReference type="AlphaFoldDB" id="A0A916XW73"/>
<dbReference type="EMBL" id="BMJJ01000004">
    <property type="protein sequence ID" value="GGD16620.1"/>
    <property type="molecule type" value="Genomic_DNA"/>
</dbReference>
<feature type="domain" description="EamA" evidence="2">
    <location>
        <begin position="17"/>
        <end position="146"/>
    </location>
</feature>
<dbReference type="Proteomes" id="UP000613160">
    <property type="component" value="Unassembled WGS sequence"/>
</dbReference>
<comment type="caution">
    <text evidence="3">The sequence shown here is derived from an EMBL/GenBank/DDBJ whole genome shotgun (WGS) entry which is preliminary data.</text>
</comment>
<dbReference type="GO" id="GO:0016020">
    <property type="term" value="C:membrane"/>
    <property type="evidence" value="ECO:0007669"/>
    <property type="project" value="InterPro"/>
</dbReference>
<proteinExistence type="predicted"/>
<feature type="domain" description="EamA" evidence="2">
    <location>
        <begin position="156"/>
        <end position="281"/>
    </location>
</feature>
<keyword evidence="1" id="KW-0472">Membrane</keyword>
<feature type="transmembrane region" description="Helical" evidence="1">
    <location>
        <begin position="106"/>
        <end position="124"/>
    </location>
</feature>